<protein>
    <submittedName>
        <fullName evidence="1">Uncharacterized protein</fullName>
    </submittedName>
</protein>
<comment type="caution">
    <text evidence="1">The sequence shown here is derived from an EMBL/GenBank/DDBJ whole genome shotgun (WGS) entry which is preliminary data.</text>
</comment>
<name>A0A8X6MN82_NEPPI</name>
<organism evidence="1 2">
    <name type="scientific">Nephila pilipes</name>
    <name type="common">Giant wood spider</name>
    <name type="synonym">Nephila maculata</name>
    <dbReference type="NCBI Taxonomy" id="299642"/>
    <lineage>
        <taxon>Eukaryota</taxon>
        <taxon>Metazoa</taxon>
        <taxon>Ecdysozoa</taxon>
        <taxon>Arthropoda</taxon>
        <taxon>Chelicerata</taxon>
        <taxon>Arachnida</taxon>
        <taxon>Araneae</taxon>
        <taxon>Araneomorphae</taxon>
        <taxon>Entelegynae</taxon>
        <taxon>Araneoidea</taxon>
        <taxon>Nephilidae</taxon>
        <taxon>Nephila</taxon>
    </lineage>
</organism>
<accession>A0A8X6MN82</accession>
<gene>
    <name evidence="1" type="ORF">NPIL_663041</name>
</gene>
<evidence type="ECO:0000313" key="1">
    <source>
        <dbReference type="EMBL" id="GFS69155.1"/>
    </source>
</evidence>
<evidence type="ECO:0000313" key="2">
    <source>
        <dbReference type="Proteomes" id="UP000887013"/>
    </source>
</evidence>
<dbReference type="AlphaFoldDB" id="A0A8X6MN82"/>
<keyword evidence="2" id="KW-1185">Reference proteome</keyword>
<sequence length="186" mass="20532">MFINSDERTIVGEGIGAKSVGKLGKVIVDHSESFYSFAFNLSGQNNPKGGLKRIQGCKVNRFPVWRYPNGRPTNGDERDSTTLKTTADAALIPFPTVRKTCEALELKSKLVSPLGKATMTETLYKRDEQVATVSVKPSPSVRKMYQALDLTAAFVPEQRDTIASLKQFHVNQHDPVVYSAAVHEMC</sequence>
<proteinExistence type="predicted"/>
<reference evidence="1" key="1">
    <citation type="submission" date="2020-08" db="EMBL/GenBank/DDBJ databases">
        <title>Multicomponent nature underlies the extraordinary mechanical properties of spider dragline silk.</title>
        <authorList>
            <person name="Kono N."/>
            <person name="Nakamura H."/>
            <person name="Mori M."/>
            <person name="Yoshida Y."/>
            <person name="Ohtoshi R."/>
            <person name="Malay A.D."/>
            <person name="Moran D.A.P."/>
            <person name="Tomita M."/>
            <person name="Numata K."/>
            <person name="Arakawa K."/>
        </authorList>
    </citation>
    <scope>NUCLEOTIDE SEQUENCE</scope>
</reference>
<dbReference type="EMBL" id="BMAW01000477">
    <property type="protein sequence ID" value="GFS69155.1"/>
    <property type="molecule type" value="Genomic_DNA"/>
</dbReference>
<dbReference type="Proteomes" id="UP000887013">
    <property type="component" value="Unassembled WGS sequence"/>
</dbReference>